<dbReference type="InterPro" id="IPR005135">
    <property type="entry name" value="Endo/exonuclease/phosphatase"/>
</dbReference>
<dbReference type="OrthoDB" id="1113909at2759"/>
<keyword evidence="3" id="KW-1185">Reference proteome</keyword>
<dbReference type="GO" id="GO:0003824">
    <property type="term" value="F:catalytic activity"/>
    <property type="evidence" value="ECO:0007669"/>
    <property type="project" value="InterPro"/>
</dbReference>
<dbReference type="InterPro" id="IPR036691">
    <property type="entry name" value="Endo/exonu/phosph_ase_sf"/>
</dbReference>
<dbReference type="PANTHER" id="PTHR33710:SF71">
    <property type="entry name" value="ENDONUCLEASE_EXONUCLEASE_PHOSPHATASE DOMAIN-CONTAINING PROTEIN"/>
    <property type="match status" value="1"/>
</dbReference>
<dbReference type="AlphaFoldDB" id="A0A9Q0G953"/>
<reference evidence="2" key="2">
    <citation type="journal article" date="2023" name="Plants (Basel)">
        <title>Annotation of the Turnera subulata (Passifloraceae) Draft Genome Reveals the S-Locus Evolved after the Divergence of Turneroideae from Passifloroideae in a Stepwise Manner.</title>
        <authorList>
            <person name="Henning P.M."/>
            <person name="Roalson E.H."/>
            <person name="Mir W."/>
            <person name="McCubbin A.G."/>
            <person name="Shore J.S."/>
        </authorList>
    </citation>
    <scope>NUCLEOTIDE SEQUENCE</scope>
    <source>
        <strain evidence="2">F60SS</strain>
    </source>
</reference>
<organism evidence="2 3">
    <name type="scientific">Turnera subulata</name>
    <dbReference type="NCBI Taxonomy" id="218843"/>
    <lineage>
        <taxon>Eukaryota</taxon>
        <taxon>Viridiplantae</taxon>
        <taxon>Streptophyta</taxon>
        <taxon>Embryophyta</taxon>
        <taxon>Tracheophyta</taxon>
        <taxon>Spermatophyta</taxon>
        <taxon>Magnoliopsida</taxon>
        <taxon>eudicotyledons</taxon>
        <taxon>Gunneridae</taxon>
        <taxon>Pentapetalae</taxon>
        <taxon>rosids</taxon>
        <taxon>fabids</taxon>
        <taxon>Malpighiales</taxon>
        <taxon>Passifloraceae</taxon>
        <taxon>Turnera</taxon>
    </lineage>
</organism>
<dbReference type="SUPFAM" id="SSF56219">
    <property type="entry name" value="DNase I-like"/>
    <property type="match status" value="1"/>
</dbReference>
<gene>
    <name evidence="2" type="ORF">Tsubulata_010578</name>
</gene>
<evidence type="ECO:0000259" key="1">
    <source>
        <dbReference type="Pfam" id="PF03372"/>
    </source>
</evidence>
<reference evidence="2" key="1">
    <citation type="submission" date="2022-02" db="EMBL/GenBank/DDBJ databases">
        <authorList>
            <person name="Henning P.M."/>
            <person name="McCubbin A.G."/>
            <person name="Shore J.S."/>
        </authorList>
    </citation>
    <scope>NUCLEOTIDE SEQUENCE</scope>
    <source>
        <strain evidence="2">F60SS</strain>
        <tissue evidence="2">Leaves</tissue>
    </source>
</reference>
<evidence type="ECO:0000313" key="3">
    <source>
        <dbReference type="Proteomes" id="UP001141552"/>
    </source>
</evidence>
<comment type="caution">
    <text evidence="2">The sequence shown here is derived from an EMBL/GenBank/DDBJ whole genome shotgun (WGS) entry which is preliminary data.</text>
</comment>
<dbReference type="Proteomes" id="UP001141552">
    <property type="component" value="Unassembled WGS sequence"/>
</dbReference>
<accession>A0A9Q0G953</accession>
<dbReference type="Gene3D" id="3.60.10.10">
    <property type="entry name" value="Endonuclease/exonuclease/phosphatase"/>
    <property type="match status" value="1"/>
</dbReference>
<sequence>MLDLKRVWKPNIAVVMEPRISGRKENRVVSRLGFSNSHRVDPRGFSGGIWILWEAQRMDVSIIYNHTQFIHLRVSMNNSSFLFTAVYGAPQDRWRKFLWENLISLAKDIKEPWLLGGDFNAILVGSERRTGRRQHRRANPPFQQCLLEASLLDMGFSGQQFTWKSGRKLARLDRFLCNSEWLQIFSEASITHLPRTSSDHCPVLCQLSPRQRRNAGLDNFKFQAAWLSHPEFDKFVEAAWQPSPHITHTIDNFVVQAGD</sequence>
<dbReference type="PANTHER" id="PTHR33710">
    <property type="entry name" value="BNAC02G09200D PROTEIN"/>
    <property type="match status" value="1"/>
</dbReference>
<dbReference type="EMBL" id="JAKUCV010001688">
    <property type="protein sequence ID" value="KAJ4845396.1"/>
    <property type="molecule type" value="Genomic_DNA"/>
</dbReference>
<feature type="domain" description="Endonuclease/exonuclease/phosphatase" evidence="1">
    <location>
        <begin position="39"/>
        <end position="200"/>
    </location>
</feature>
<name>A0A9Q0G953_9ROSI</name>
<evidence type="ECO:0000313" key="2">
    <source>
        <dbReference type="EMBL" id="KAJ4845396.1"/>
    </source>
</evidence>
<protein>
    <recommendedName>
        <fullName evidence="1">Endonuclease/exonuclease/phosphatase domain-containing protein</fullName>
    </recommendedName>
</protein>
<dbReference type="Pfam" id="PF03372">
    <property type="entry name" value="Exo_endo_phos"/>
    <property type="match status" value="1"/>
</dbReference>
<proteinExistence type="predicted"/>